<dbReference type="Gene3D" id="3.30.1360.40">
    <property type="match status" value="1"/>
</dbReference>
<reference evidence="10" key="1">
    <citation type="journal article" date="2021" name="PeerJ">
        <title>Extensive microbial diversity within the chicken gut microbiome revealed by metagenomics and culture.</title>
        <authorList>
            <person name="Gilroy R."/>
            <person name="Ravi A."/>
            <person name="Getino M."/>
            <person name="Pursley I."/>
            <person name="Horton D.L."/>
            <person name="Alikhan N.F."/>
            <person name="Baker D."/>
            <person name="Gharbi K."/>
            <person name="Hall N."/>
            <person name="Watson M."/>
            <person name="Adriaenssens E.M."/>
            <person name="Foster-Nyarko E."/>
            <person name="Jarju S."/>
            <person name="Secka A."/>
            <person name="Antonio M."/>
            <person name="Oren A."/>
            <person name="Chaudhuri R.R."/>
            <person name="La Ragione R."/>
            <person name="Hildebrand F."/>
            <person name="Pallen M.J."/>
        </authorList>
    </citation>
    <scope>NUCLEOTIDE SEQUENCE</scope>
    <source>
        <strain evidence="10">CHK172-16539</strain>
    </source>
</reference>
<dbReference type="Pfam" id="PF01316">
    <property type="entry name" value="Arg_repressor"/>
    <property type="match status" value="1"/>
</dbReference>
<name>A0A9D2JI15_9ENTE</name>
<sequence>MKKKERQRLLTRFLSEYEIQKQEEFVEYLSAQGVEVTQATISRDIKELKLIKIPSSQGGYRYSLPNESKEDVLEKLKKLLSTGLISVDQMEKYIVLRTLPGNASAIGNLVDKYYQKDLFASLNDDAKVLMITWTEEKAVELSEIFRKYQR</sequence>
<dbReference type="GO" id="GO:0005737">
    <property type="term" value="C:cytoplasm"/>
    <property type="evidence" value="ECO:0007669"/>
    <property type="project" value="UniProtKB-SubCell"/>
</dbReference>
<comment type="subcellular location">
    <subcellularLocation>
        <location evidence="1 7">Cytoplasm</location>
    </subcellularLocation>
</comment>
<dbReference type="Gene3D" id="1.10.10.10">
    <property type="entry name" value="Winged helix-like DNA-binding domain superfamily/Winged helix DNA-binding domain"/>
    <property type="match status" value="1"/>
</dbReference>
<dbReference type="GO" id="GO:0003677">
    <property type="term" value="F:DNA binding"/>
    <property type="evidence" value="ECO:0007669"/>
    <property type="project" value="UniProtKB-KW"/>
</dbReference>
<evidence type="ECO:0000313" key="10">
    <source>
        <dbReference type="EMBL" id="HIZ53502.1"/>
    </source>
</evidence>
<evidence type="ECO:0000313" key="11">
    <source>
        <dbReference type="Proteomes" id="UP000824063"/>
    </source>
</evidence>
<dbReference type="SUPFAM" id="SSF55252">
    <property type="entry name" value="C-terminal domain of arginine repressor"/>
    <property type="match status" value="1"/>
</dbReference>
<keyword evidence="7" id="KW-0055">Arginine biosynthesis</keyword>
<dbReference type="GO" id="GO:0034618">
    <property type="term" value="F:arginine binding"/>
    <property type="evidence" value="ECO:0007669"/>
    <property type="project" value="InterPro"/>
</dbReference>
<dbReference type="HAMAP" id="MF_00173">
    <property type="entry name" value="Arg_repressor"/>
    <property type="match status" value="1"/>
</dbReference>
<dbReference type="GO" id="GO:0003700">
    <property type="term" value="F:DNA-binding transcription factor activity"/>
    <property type="evidence" value="ECO:0007669"/>
    <property type="project" value="UniProtKB-UniRule"/>
</dbReference>
<dbReference type="Proteomes" id="UP000824063">
    <property type="component" value="Unassembled WGS sequence"/>
</dbReference>
<dbReference type="PANTHER" id="PTHR34471:SF1">
    <property type="entry name" value="ARGININE REPRESSOR"/>
    <property type="match status" value="1"/>
</dbReference>
<evidence type="ECO:0000256" key="2">
    <source>
        <dbReference type="ARBA" id="ARBA00008316"/>
    </source>
</evidence>
<evidence type="ECO:0000259" key="9">
    <source>
        <dbReference type="Pfam" id="PF02863"/>
    </source>
</evidence>
<gene>
    <name evidence="7" type="primary">argR</name>
    <name evidence="10" type="ORF">IAA20_06135</name>
</gene>
<dbReference type="PANTHER" id="PTHR34471">
    <property type="entry name" value="ARGININE REPRESSOR"/>
    <property type="match status" value="1"/>
</dbReference>
<keyword evidence="7" id="KW-0678">Repressor</keyword>
<organism evidence="10 11">
    <name type="scientific">Candidatus Enterococcus avicola</name>
    <dbReference type="NCBI Taxonomy" id="2838561"/>
    <lineage>
        <taxon>Bacteria</taxon>
        <taxon>Bacillati</taxon>
        <taxon>Bacillota</taxon>
        <taxon>Bacilli</taxon>
        <taxon>Lactobacillales</taxon>
        <taxon>Enterococcaceae</taxon>
        <taxon>Enterococcus</taxon>
    </lineage>
</organism>
<dbReference type="GO" id="GO:1900079">
    <property type="term" value="P:regulation of arginine biosynthetic process"/>
    <property type="evidence" value="ECO:0007669"/>
    <property type="project" value="UniProtKB-UniRule"/>
</dbReference>
<evidence type="ECO:0000256" key="1">
    <source>
        <dbReference type="ARBA" id="ARBA00004496"/>
    </source>
</evidence>
<comment type="function">
    <text evidence="7">Regulates arginine biosynthesis genes.</text>
</comment>
<proteinExistence type="inferred from homology"/>
<comment type="similarity">
    <text evidence="2 7">Belongs to the ArgR family.</text>
</comment>
<evidence type="ECO:0000256" key="5">
    <source>
        <dbReference type="ARBA" id="ARBA00023125"/>
    </source>
</evidence>
<keyword evidence="7" id="KW-0028">Amino-acid biosynthesis</keyword>
<dbReference type="InterPro" id="IPR020899">
    <property type="entry name" value="Arg_repress_C"/>
</dbReference>
<dbReference type="GO" id="GO:0051259">
    <property type="term" value="P:protein complex oligomerization"/>
    <property type="evidence" value="ECO:0007669"/>
    <property type="project" value="InterPro"/>
</dbReference>
<evidence type="ECO:0000256" key="4">
    <source>
        <dbReference type="ARBA" id="ARBA00023015"/>
    </source>
</evidence>
<comment type="pathway">
    <text evidence="7">Amino-acid biosynthesis; L-arginine biosynthesis [regulation].</text>
</comment>
<keyword evidence="5 7" id="KW-0238">DNA-binding</keyword>
<dbReference type="InterPro" id="IPR036388">
    <property type="entry name" value="WH-like_DNA-bd_sf"/>
</dbReference>
<keyword evidence="4 7" id="KW-0805">Transcription regulation</keyword>
<keyword evidence="3 7" id="KW-0963">Cytoplasm</keyword>
<comment type="caution">
    <text evidence="10">The sequence shown here is derived from an EMBL/GenBank/DDBJ whole genome shotgun (WGS) entry which is preliminary data.</text>
</comment>
<evidence type="ECO:0000259" key="8">
    <source>
        <dbReference type="Pfam" id="PF01316"/>
    </source>
</evidence>
<reference evidence="10" key="2">
    <citation type="submission" date="2021-04" db="EMBL/GenBank/DDBJ databases">
        <authorList>
            <person name="Gilroy R."/>
        </authorList>
    </citation>
    <scope>NUCLEOTIDE SEQUENCE</scope>
    <source>
        <strain evidence="10">CHK172-16539</strain>
    </source>
</reference>
<dbReference type="InterPro" id="IPR001669">
    <property type="entry name" value="Arg_repress"/>
</dbReference>
<dbReference type="Pfam" id="PF02863">
    <property type="entry name" value="Arg_repressor_C"/>
    <property type="match status" value="1"/>
</dbReference>
<feature type="domain" description="Arginine repressor C-terminal" evidence="9">
    <location>
        <begin position="82"/>
        <end position="146"/>
    </location>
</feature>
<protein>
    <recommendedName>
        <fullName evidence="7">Arginine repressor</fullName>
    </recommendedName>
</protein>
<dbReference type="PRINTS" id="PR01467">
    <property type="entry name" value="ARGREPRESSOR"/>
</dbReference>
<dbReference type="EMBL" id="DXBN01000139">
    <property type="protein sequence ID" value="HIZ53502.1"/>
    <property type="molecule type" value="Genomic_DNA"/>
</dbReference>
<dbReference type="GO" id="GO:0006526">
    <property type="term" value="P:L-arginine biosynthetic process"/>
    <property type="evidence" value="ECO:0007669"/>
    <property type="project" value="UniProtKB-KW"/>
</dbReference>
<dbReference type="InterPro" id="IPR036390">
    <property type="entry name" value="WH_DNA-bd_sf"/>
</dbReference>
<dbReference type="AlphaFoldDB" id="A0A9D2JI15"/>
<evidence type="ECO:0000256" key="7">
    <source>
        <dbReference type="HAMAP-Rule" id="MF_00173"/>
    </source>
</evidence>
<keyword evidence="6 7" id="KW-0804">Transcription</keyword>
<dbReference type="SUPFAM" id="SSF46785">
    <property type="entry name" value="Winged helix' DNA-binding domain"/>
    <property type="match status" value="1"/>
</dbReference>
<dbReference type="InterPro" id="IPR020900">
    <property type="entry name" value="Arg_repress_DNA-bd"/>
</dbReference>
<evidence type="ECO:0000256" key="6">
    <source>
        <dbReference type="ARBA" id="ARBA00023163"/>
    </source>
</evidence>
<evidence type="ECO:0000256" key="3">
    <source>
        <dbReference type="ARBA" id="ARBA00022490"/>
    </source>
</evidence>
<accession>A0A9D2JI15</accession>
<feature type="domain" description="Arginine repressor DNA-binding" evidence="8">
    <location>
        <begin position="1"/>
        <end position="69"/>
    </location>
</feature>
<dbReference type="InterPro" id="IPR036251">
    <property type="entry name" value="Arg_repress_C_sf"/>
</dbReference>